<dbReference type="SMART" id="SM00409">
    <property type="entry name" value="IG"/>
    <property type="match status" value="3"/>
</dbReference>
<keyword evidence="10" id="KW-0325">Glycoprotein</keyword>
<dbReference type="FunFam" id="2.60.40.10:FF:000194">
    <property type="entry name" value="Intercellular adhesion molecule 1"/>
    <property type="match status" value="1"/>
</dbReference>
<dbReference type="InterPro" id="IPR003987">
    <property type="entry name" value="ICAM_VCAM_N"/>
</dbReference>
<evidence type="ECO:0000259" key="15">
    <source>
        <dbReference type="SMART" id="SM00409"/>
    </source>
</evidence>
<keyword evidence="11" id="KW-0393">Immunoglobulin domain</keyword>
<feature type="domain" description="Immunoglobulin" evidence="15">
    <location>
        <begin position="39"/>
        <end position="115"/>
    </location>
</feature>
<evidence type="ECO:0000256" key="4">
    <source>
        <dbReference type="ARBA" id="ARBA00022729"/>
    </source>
</evidence>
<evidence type="ECO:0000256" key="12">
    <source>
        <dbReference type="SAM" id="MobiDB-lite"/>
    </source>
</evidence>
<dbReference type="AlphaFoldDB" id="A0AA40I4C8"/>
<evidence type="ECO:0000256" key="5">
    <source>
        <dbReference type="ARBA" id="ARBA00022737"/>
    </source>
</evidence>
<keyword evidence="5" id="KW-0677">Repeat</keyword>
<dbReference type="InterPro" id="IPR048679">
    <property type="entry name" value="ICAM1_3_5_D2"/>
</dbReference>
<keyword evidence="3 13" id="KW-0812">Transmembrane</keyword>
<feature type="signal peptide" evidence="14">
    <location>
        <begin position="1"/>
        <end position="31"/>
    </location>
</feature>
<evidence type="ECO:0000313" key="16">
    <source>
        <dbReference type="EMBL" id="KAK1342775.1"/>
    </source>
</evidence>
<sequence>MVPLGPLPRACWTPLISLLLVCCLLPPGAQGEFLLRMVPRNPVVPAGGSLLVNCSTDCPQHELISLETSLLKEEVGTGRGWKAFQLSNVTSDSKIFCSAICNGSQMSDSSDLTVYEFPERVELVPMPPWNPVGKNLTLRCRVAGGAPRTNLSVLLLRGEEVLSQQLAVGEPAEVTTTVLASRNDHGAKFSCRWELDLRSQGLGLFQNSSVPRQLRTFVLPVTPPRLFVPRFLEVGTSQAVTCILDGLFPASEAQVQLALGDQMLNATVVSYGDRLKATATATASAELEGAQEIVCNVTLGGESRKTQENLTIYSFWGPVMNVRGTIRNTSQPTVHQGTTVNVTCAAGARVQVTLDGVPAAAPGQPALLQLNATERDDRRSFFCSAALEVDGVVLHRNRSVQLHVLYGPKIDPAKCPQHLMWKERTIQILQCQAQGNPDPQLQCLHEDSMAQVPIGIPFRVRLNYSGTYYCRAASSQGEHTFIVVMNVQERNPLTVTIIMAVLTILGFVAAILASIYVFGVHKRRDIYHVNQGNHQENAGFPLTSGRPEGSHHLEPPAIGVHAQPLNHTSPAGV</sequence>
<feature type="domain" description="Immunoglobulin" evidence="15">
    <location>
        <begin position="329"/>
        <end position="405"/>
    </location>
</feature>
<proteinExistence type="inferred from homology"/>
<evidence type="ECO:0000256" key="6">
    <source>
        <dbReference type="ARBA" id="ARBA00022889"/>
    </source>
</evidence>
<keyword evidence="9" id="KW-1015">Disulfide bond</keyword>
<dbReference type="FunFam" id="2.60.40.10:FF:000338">
    <property type="entry name" value="intercellular adhesion molecule 5"/>
    <property type="match status" value="1"/>
</dbReference>
<comment type="caution">
    <text evidence="16">The sequence shown here is derived from an EMBL/GenBank/DDBJ whole genome shotgun (WGS) entry which is preliminary data.</text>
</comment>
<comment type="subcellular location">
    <subcellularLocation>
        <location evidence="1">Membrane</location>
        <topology evidence="1">Single-pass type I membrane protein</topology>
    </subcellularLocation>
</comment>
<accession>A0AA40I4C8</accession>
<evidence type="ECO:0000256" key="14">
    <source>
        <dbReference type="SAM" id="SignalP"/>
    </source>
</evidence>
<evidence type="ECO:0000256" key="3">
    <source>
        <dbReference type="ARBA" id="ARBA00022692"/>
    </source>
</evidence>
<feature type="chain" id="PRO_5041333744" description="Immunoglobulin domain-containing protein" evidence="14">
    <location>
        <begin position="32"/>
        <end position="573"/>
    </location>
</feature>
<keyword evidence="7 13" id="KW-1133">Transmembrane helix</keyword>
<dbReference type="PRINTS" id="PR01472">
    <property type="entry name" value="ICAMVCAM1"/>
</dbReference>
<dbReference type="GO" id="GO:0005886">
    <property type="term" value="C:plasma membrane"/>
    <property type="evidence" value="ECO:0007669"/>
    <property type="project" value="TreeGrafter"/>
</dbReference>
<reference evidence="16" key="1">
    <citation type="submission" date="2023-06" db="EMBL/GenBank/DDBJ databases">
        <title>Reference genome for the Northern bat (Eptesicus nilssonii), a most northern bat species.</title>
        <authorList>
            <person name="Laine V.N."/>
            <person name="Pulliainen A.T."/>
            <person name="Lilley T.M."/>
        </authorList>
    </citation>
    <scope>NUCLEOTIDE SEQUENCE</scope>
    <source>
        <strain evidence="16">BLF_Eptnil</strain>
        <tissue evidence="16">Kidney</tissue>
    </source>
</reference>
<gene>
    <name evidence="16" type="ORF">QTO34_015541</name>
</gene>
<dbReference type="PRINTS" id="PR01473">
    <property type="entry name" value="ICAM"/>
</dbReference>
<organism evidence="16 17">
    <name type="scientific">Cnephaeus nilssonii</name>
    <name type="common">Northern bat</name>
    <name type="synonym">Eptesicus nilssonii</name>
    <dbReference type="NCBI Taxonomy" id="3371016"/>
    <lineage>
        <taxon>Eukaryota</taxon>
        <taxon>Metazoa</taxon>
        <taxon>Chordata</taxon>
        <taxon>Craniata</taxon>
        <taxon>Vertebrata</taxon>
        <taxon>Euteleostomi</taxon>
        <taxon>Mammalia</taxon>
        <taxon>Eutheria</taxon>
        <taxon>Laurasiatheria</taxon>
        <taxon>Chiroptera</taxon>
        <taxon>Yangochiroptera</taxon>
        <taxon>Vespertilionidae</taxon>
        <taxon>Cnephaeus</taxon>
    </lineage>
</organism>
<name>A0AA40I4C8_CNENI</name>
<dbReference type="EMBL" id="JAULJE010000005">
    <property type="protein sequence ID" value="KAK1342775.1"/>
    <property type="molecule type" value="Genomic_DNA"/>
</dbReference>
<dbReference type="InterPro" id="IPR013768">
    <property type="entry name" value="ICAM_N"/>
</dbReference>
<evidence type="ECO:0000256" key="7">
    <source>
        <dbReference type="ARBA" id="ARBA00022989"/>
    </source>
</evidence>
<dbReference type="Proteomes" id="UP001177744">
    <property type="component" value="Unassembled WGS sequence"/>
</dbReference>
<protein>
    <recommendedName>
        <fullName evidence="15">Immunoglobulin domain-containing protein</fullName>
    </recommendedName>
</protein>
<dbReference type="InterPro" id="IPR047012">
    <property type="entry name" value="ICAM_VCAM"/>
</dbReference>
<keyword evidence="6" id="KW-0130">Cell adhesion</keyword>
<dbReference type="InterPro" id="IPR036179">
    <property type="entry name" value="Ig-like_dom_sf"/>
</dbReference>
<dbReference type="GO" id="GO:1901701">
    <property type="term" value="P:cellular response to oxygen-containing compound"/>
    <property type="evidence" value="ECO:0007669"/>
    <property type="project" value="UniProtKB-ARBA"/>
</dbReference>
<evidence type="ECO:0000256" key="13">
    <source>
        <dbReference type="SAM" id="Phobius"/>
    </source>
</evidence>
<dbReference type="Pfam" id="PF21146">
    <property type="entry name" value="ICAM1_3_5_D2"/>
    <property type="match status" value="1"/>
</dbReference>
<dbReference type="Pfam" id="PF03921">
    <property type="entry name" value="ICAM_N"/>
    <property type="match status" value="1"/>
</dbReference>
<keyword evidence="8 13" id="KW-0472">Membrane</keyword>
<dbReference type="GO" id="GO:0007159">
    <property type="term" value="P:leukocyte cell-cell adhesion"/>
    <property type="evidence" value="ECO:0007669"/>
    <property type="project" value="UniProtKB-ARBA"/>
</dbReference>
<dbReference type="InterPro" id="IPR003599">
    <property type="entry name" value="Ig_sub"/>
</dbReference>
<dbReference type="PANTHER" id="PTHR13771">
    <property type="entry name" value="INTERCELLULAR ADHESION MOLECULE"/>
    <property type="match status" value="1"/>
</dbReference>
<dbReference type="GO" id="GO:0050900">
    <property type="term" value="P:leukocyte migration"/>
    <property type="evidence" value="ECO:0007669"/>
    <property type="project" value="UniProtKB-ARBA"/>
</dbReference>
<feature type="transmembrane region" description="Helical" evidence="13">
    <location>
        <begin position="493"/>
        <end position="518"/>
    </location>
</feature>
<dbReference type="FunFam" id="2.60.40.10:FF:000648">
    <property type="entry name" value="Intercellular adhesion molecule 1"/>
    <property type="match status" value="1"/>
</dbReference>
<feature type="region of interest" description="Disordered" evidence="12">
    <location>
        <begin position="537"/>
        <end position="573"/>
    </location>
</feature>
<evidence type="ECO:0000256" key="9">
    <source>
        <dbReference type="ARBA" id="ARBA00023157"/>
    </source>
</evidence>
<dbReference type="GO" id="GO:0002252">
    <property type="term" value="P:immune effector process"/>
    <property type="evidence" value="ECO:0007669"/>
    <property type="project" value="UniProtKB-ARBA"/>
</dbReference>
<evidence type="ECO:0000256" key="10">
    <source>
        <dbReference type="ARBA" id="ARBA00023180"/>
    </source>
</evidence>
<dbReference type="FunFam" id="2.60.40.10:FF:000459">
    <property type="entry name" value="Intercellular adhesion molecule 1"/>
    <property type="match status" value="1"/>
</dbReference>
<evidence type="ECO:0000256" key="11">
    <source>
        <dbReference type="ARBA" id="ARBA00023319"/>
    </source>
</evidence>
<dbReference type="GO" id="GO:0005178">
    <property type="term" value="F:integrin binding"/>
    <property type="evidence" value="ECO:0007669"/>
    <property type="project" value="InterPro"/>
</dbReference>
<evidence type="ECO:0000256" key="2">
    <source>
        <dbReference type="ARBA" id="ARBA00005925"/>
    </source>
</evidence>
<feature type="domain" description="Immunoglobulin" evidence="15">
    <location>
        <begin position="416"/>
        <end position="488"/>
    </location>
</feature>
<dbReference type="Gene3D" id="2.60.40.10">
    <property type="entry name" value="Immunoglobulins"/>
    <property type="match status" value="5"/>
</dbReference>
<evidence type="ECO:0000256" key="1">
    <source>
        <dbReference type="ARBA" id="ARBA00004479"/>
    </source>
</evidence>
<dbReference type="PANTHER" id="PTHR13771:SF17">
    <property type="entry name" value="INTERCELLULAR ADHESION MOLECULE 3"/>
    <property type="match status" value="1"/>
</dbReference>
<dbReference type="InterPro" id="IPR003988">
    <property type="entry name" value="ICAM"/>
</dbReference>
<dbReference type="SUPFAM" id="SSF48726">
    <property type="entry name" value="Immunoglobulin"/>
    <property type="match status" value="5"/>
</dbReference>
<evidence type="ECO:0000256" key="8">
    <source>
        <dbReference type="ARBA" id="ARBA00023136"/>
    </source>
</evidence>
<dbReference type="GO" id="GO:0006955">
    <property type="term" value="P:immune response"/>
    <property type="evidence" value="ECO:0007669"/>
    <property type="project" value="UniProtKB-ARBA"/>
</dbReference>
<keyword evidence="4 14" id="KW-0732">Signal</keyword>
<evidence type="ECO:0000313" key="17">
    <source>
        <dbReference type="Proteomes" id="UP001177744"/>
    </source>
</evidence>
<dbReference type="InterPro" id="IPR013783">
    <property type="entry name" value="Ig-like_fold"/>
</dbReference>
<keyword evidence="17" id="KW-1185">Reference proteome</keyword>
<comment type="similarity">
    <text evidence="2">Belongs to the immunoglobulin superfamily. ICAM family.</text>
</comment>
<dbReference type="FunFam" id="2.60.40.10:FF:000641">
    <property type="entry name" value="Intercellular adhesion molecule 1"/>
    <property type="match status" value="1"/>
</dbReference>